<gene>
    <name evidence="2" type="ORF">AVEN_119842_1</name>
</gene>
<reference evidence="2 3" key="1">
    <citation type="journal article" date="2019" name="Sci. Rep.">
        <title>Orb-weaving spider Araneus ventricosus genome elucidates the spidroin gene catalogue.</title>
        <authorList>
            <person name="Kono N."/>
            <person name="Nakamura H."/>
            <person name="Ohtoshi R."/>
            <person name="Moran D.A.P."/>
            <person name="Shinohara A."/>
            <person name="Yoshida Y."/>
            <person name="Fujiwara M."/>
            <person name="Mori M."/>
            <person name="Tomita M."/>
            <person name="Arakawa K."/>
        </authorList>
    </citation>
    <scope>NUCLEOTIDE SEQUENCE [LARGE SCALE GENOMIC DNA]</scope>
</reference>
<dbReference type="AlphaFoldDB" id="A0A4Y2RIF1"/>
<sequence length="84" mass="9544">MTKLFMKFKKIGSVTNASRPGRLKMAKDKGTSTQNEGASSDGQKFIKRDPTSLGANANQPKHCQAHFAEWHQYRTDHHFMPLRL</sequence>
<organism evidence="2 3">
    <name type="scientific">Araneus ventricosus</name>
    <name type="common">Orbweaver spider</name>
    <name type="synonym">Epeira ventricosa</name>
    <dbReference type="NCBI Taxonomy" id="182803"/>
    <lineage>
        <taxon>Eukaryota</taxon>
        <taxon>Metazoa</taxon>
        <taxon>Ecdysozoa</taxon>
        <taxon>Arthropoda</taxon>
        <taxon>Chelicerata</taxon>
        <taxon>Arachnida</taxon>
        <taxon>Araneae</taxon>
        <taxon>Araneomorphae</taxon>
        <taxon>Entelegynae</taxon>
        <taxon>Araneoidea</taxon>
        <taxon>Araneidae</taxon>
        <taxon>Araneus</taxon>
    </lineage>
</organism>
<feature type="region of interest" description="Disordered" evidence="1">
    <location>
        <begin position="16"/>
        <end position="58"/>
    </location>
</feature>
<evidence type="ECO:0000256" key="1">
    <source>
        <dbReference type="SAM" id="MobiDB-lite"/>
    </source>
</evidence>
<comment type="caution">
    <text evidence="2">The sequence shown here is derived from an EMBL/GenBank/DDBJ whole genome shotgun (WGS) entry which is preliminary data.</text>
</comment>
<proteinExistence type="predicted"/>
<feature type="compositionally biased region" description="Polar residues" evidence="1">
    <location>
        <begin position="31"/>
        <end position="42"/>
    </location>
</feature>
<keyword evidence="3" id="KW-1185">Reference proteome</keyword>
<evidence type="ECO:0000313" key="2">
    <source>
        <dbReference type="EMBL" id="GBN75544.1"/>
    </source>
</evidence>
<accession>A0A4Y2RIF1</accession>
<protein>
    <submittedName>
        <fullName evidence="2">Uncharacterized protein</fullName>
    </submittedName>
</protein>
<dbReference type="Proteomes" id="UP000499080">
    <property type="component" value="Unassembled WGS sequence"/>
</dbReference>
<dbReference type="EMBL" id="BGPR01145257">
    <property type="protein sequence ID" value="GBN75544.1"/>
    <property type="molecule type" value="Genomic_DNA"/>
</dbReference>
<name>A0A4Y2RIF1_ARAVE</name>
<evidence type="ECO:0000313" key="3">
    <source>
        <dbReference type="Proteomes" id="UP000499080"/>
    </source>
</evidence>